<dbReference type="GO" id="GO:0003723">
    <property type="term" value="F:RNA binding"/>
    <property type="evidence" value="ECO:0007669"/>
    <property type="project" value="UniProtKB-UniRule"/>
</dbReference>
<dbReference type="AlphaFoldDB" id="A0A292IJT7"/>
<keyword evidence="3" id="KW-0479">Metal-binding</keyword>
<dbReference type="PROSITE" id="PS51749">
    <property type="entry name" value="HNH_CAS9"/>
    <property type="match status" value="1"/>
</dbReference>
<dbReference type="Proteomes" id="UP000261764">
    <property type="component" value="Chromosome I"/>
</dbReference>
<evidence type="ECO:0000256" key="3">
    <source>
        <dbReference type="ARBA" id="ARBA00022723"/>
    </source>
</evidence>
<evidence type="ECO:0000256" key="10">
    <source>
        <dbReference type="ARBA" id="ARBA00023211"/>
    </source>
</evidence>
<dbReference type="GO" id="GO:0003677">
    <property type="term" value="F:DNA binding"/>
    <property type="evidence" value="ECO:0007669"/>
    <property type="project" value="UniProtKB-UniRule"/>
</dbReference>
<evidence type="ECO:0000259" key="14">
    <source>
        <dbReference type="PROSITE" id="PS51749"/>
    </source>
</evidence>
<dbReference type="GO" id="GO:0004519">
    <property type="term" value="F:endonuclease activity"/>
    <property type="evidence" value="ECO:0007669"/>
    <property type="project" value="UniProtKB-UniRule"/>
</dbReference>
<reference evidence="15 16" key="1">
    <citation type="journal article" date="2015" name="Clin. Infect. Dis.">
        <title>Genomic Investigations unmask Mycoplasma amphoriforme, a new respiratory pathogen.</title>
        <authorList>
            <person name="Gillespie S.H."/>
            <person name="Ling C.L."/>
            <person name="Oravcova K."/>
            <person name="Pinheiro M."/>
            <person name="Wells L."/>
            <person name="Bryant J.M."/>
            <person name="McHugh T.D."/>
            <person name="Bebear C."/>
            <person name="Webster D."/>
            <person name="Harris S.R."/>
            <person name="Seth-Smith H.M."/>
            <person name="Thomson N.R."/>
        </authorList>
    </citation>
    <scope>NUCLEOTIDE SEQUENCE [LARGE SCALE GENOMIC DNA]</scope>
    <source>
        <strain evidence="15 16">A39</strain>
    </source>
</reference>
<keyword evidence="5 12" id="KW-0378">Hydrolase</keyword>
<evidence type="ECO:0000313" key="15">
    <source>
        <dbReference type="EMBL" id="CDN40822.1"/>
    </source>
</evidence>
<evidence type="ECO:0000256" key="9">
    <source>
        <dbReference type="ARBA" id="ARBA00023125"/>
    </source>
</evidence>
<organism evidence="15 16">
    <name type="scientific">Mycoplasma amphoriforme A39</name>
    <dbReference type="NCBI Taxonomy" id="572419"/>
    <lineage>
        <taxon>Bacteria</taxon>
        <taxon>Bacillati</taxon>
        <taxon>Mycoplasmatota</taxon>
        <taxon>Mollicutes</taxon>
        <taxon>Mycoplasmataceae</taxon>
        <taxon>Mycoplasma</taxon>
    </lineage>
</organism>
<dbReference type="InterPro" id="IPR028629">
    <property type="entry name" value="Cas9"/>
</dbReference>
<keyword evidence="6" id="KW-0460">Magnesium</keyword>
<keyword evidence="8" id="KW-0051">Antiviral defense</keyword>
<evidence type="ECO:0000256" key="5">
    <source>
        <dbReference type="ARBA" id="ARBA00022801"/>
    </source>
</evidence>
<evidence type="ECO:0000256" key="11">
    <source>
        <dbReference type="ARBA" id="ARBA00046380"/>
    </source>
</evidence>
<dbReference type="GO" id="GO:0016787">
    <property type="term" value="F:hydrolase activity"/>
    <property type="evidence" value="ECO:0007669"/>
    <property type="project" value="UniProtKB-KW"/>
</dbReference>
<gene>
    <name evidence="15" type="ORF">MAMA39_07050</name>
</gene>
<accession>A0A292IJT7</accession>
<evidence type="ECO:0000256" key="2">
    <source>
        <dbReference type="ARBA" id="ARBA00022722"/>
    </source>
</evidence>
<keyword evidence="7" id="KW-0694">RNA-binding</keyword>
<evidence type="ECO:0000313" key="16">
    <source>
        <dbReference type="Proteomes" id="UP000261764"/>
    </source>
</evidence>
<feature type="region of interest" description="Disordered" evidence="13">
    <location>
        <begin position="147"/>
        <end position="167"/>
    </location>
</feature>
<evidence type="ECO:0000256" key="4">
    <source>
        <dbReference type="ARBA" id="ARBA00022759"/>
    </source>
</evidence>
<comment type="cofactor">
    <cofactor evidence="1">
        <name>Mg(2+)</name>
        <dbReference type="ChEBI" id="CHEBI:18420"/>
    </cofactor>
</comment>
<protein>
    <recommendedName>
        <fullName evidence="14">HNH Cas9-type domain-containing protein</fullName>
    </recommendedName>
</protein>
<keyword evidence="2 12" id="KW-0540">Nuclease</keyword>
<dbReference type="InterPro" id="IPR033114">
    <property type="entry name" value="HNH_CAS9"/>
</dbReference>
<dbReference type="InterPro" id="IPR003615">
    <property type="entry name" value="HNH_nuc"/>
</dbReference>
<feature type="domain" description="HNH Cas9-type" evidence="14">
    <location>
        <begin position="582"/>
        <end position="730"/>
    </location>
</feature>
<evidence type="ECO:0000256" key="12">
    <source>
        <dbReference type="PROSITE-ProRule" id="PRU01085"/>
    </source>
</evidence>
<dbReference type="KEGG" id="mamp:MAMA39_07050"/>
<dbReference type="GO" id="GO:0046872">
    <property type="term" value="F:metal ion binding"/>
    <property type="evidence" value="ECO:0007669"/>
    <property type="project" value="UniProtKB-KW"/>
</dbReference>
<dbReference type="EMBL" id="HG937516">
    <property type="protein sequence ID" value="CDN40822.1"/>
    <property type="molecule type" value="Genomic_DNA"/>
</dbReference>
<proteinExistence type="predicted"/>
<evidence type="ECO:0000256" key="8">
    <source>
        <dbReference type="ARBA" id="ARBA00023118"/>
    </source>
</evidence>
<feature type="region of interest" description="Disordered" evidence="13">
    <location>
        <begin position="1"/>
        <end position="21"/>
    </location>
</feature>
<sequence length="730" mass="86346">MGSRLFPDAADPQDGSLGNEKRRIARHMRRRLRRARVRKNAFIKLVFDNNDDNLVDLIEGEDKRKKILEILEGKILEKELENSIWEHKGYYRINATDGKKERLTMIEAKVMGLREKLPKDLLISVLFHYLKHRGYFYESELDKENIEKNETNSEKSNSNTSDYWQPDLINKHPSQNQLDFFRKFGYYMGAKENARYDAKSYLKEIETLLQVQGLSKSFSEKYKKLFWHTRDYSEGPGSIQAPTIYGRFQKKGKETPYKNLWEKTIGKCSVYPDCNRGGKYSPKAELFNFLNDLNNLHIDGDETKKLSKQIKQTIVDKICLEILDPENNKFGLLQKDNEKVVGKIEELIKKDDPYVATVNGFRTLRVEKKNVKKKWSDQVVWKKIITPLNNLVKIARWLQSLELIDKNFHILDQKLNEKTNMTDLDFINNVYDCASRVHHNKRKAKNILVDFLDDFTEIKSQIQLKYPDSNPEDIVSKFVEKLSDFTQTHSLSYRAMDDYIKKVGIEKSENQSQFFPNRDLNRKDLRDKLSKVKRINKTIFKDEIISPTARRAFIQTINVLNKILKVYSKNYDINNITIELARNKNTYAENKSNKDEKNKNNALTKEILRDEHFLDDQKCGKIRKFSNTDKLVWKLAEEQDWTDLYDGRPIQKNNFISSWRKYYQIDHIIPWRRSLNDSFMNKTITSIINNQSKGNRTPYEWLGNEGKYDEFEKRFHKLSSMNQKKLKTFI</sequence>
<keyword evidence="4 12" id="KW-0255">Endonuclease</keyword>
<evidence type="ECO:0000256" key="7">
    <source>
        <dbReference type="ARBA" id="ARBA00022884"/>
    </source>
</evidence>
<keyword evidence="16" id="KW-1185">Reference proteome</keyword>
<dbReference type="Pfam" id="PF13395">
    <property type="entry name" value="HNH_4"/>
    <property type="match status" value="1"/>
</dbReference>
<dbReference type="GO" id="GO:0051607">
    <property type="term" value="P:defense response to virus"/>
    <property type="evidence" value="ECO:0007669"/>
    <property type="project" value="UniProtKB-KW"/>
</dbReference>
<dbReference type="Gene3D" id="1.10.30.50">
    <property type="match status" value="1"/>
</dbReference>
<keyword evidence="10" id="KW-0464">Manganese</keyword>
<keyword evidence="9 12" id="KW-0238">DNA-binding</keyword>
<name>A0A292IJT7_9MOLU</name>
<dbReference type="NCBIfam" id="TIGR01865">
    <property type="entry name" value="cas_Csn1"/>
    <property type="match status" value="1"/>
</dbReference>
<evidence type="ECO:0000256" key="1">
    <source>
        <dbReference type="ARBA" id="ARBA00001946"/>
    </source>
</evidence>
<comment type="subunit">
    <text evidence="11">Monomer. Binds crRNA and tracrRNA.</text>
</comment>
<evidence type="ECO:0000256" key="6">
    <source>
        <dbReference type="ARBA" id="ARBA00022842"/>
    </source>
</evidence>
<evidence type="ECO:0000256" key="13">
    <source>
        <dbReference type="SAM" id="MobiDB-lite"/>
    </source>
</evidence>